<dbReference type="EMBL" id="QGKX02002183">
    <property type="protein sequence ID" value="KAF3488127.1"/>
    <property type="molecule type" value="Genomic_DNA"/>
</dbReference>
<sequence length="129" mass="14644">MENSTVEHAQMQHWRAYAGLSSPLEAELGAIFWAIEHMRSLKMNRVLFELSSPEAYERVINPHLFHWGCAWTDSIFSLLNSGENCRLMCVHPSENKIANEIALSVTRDLRLQSYVANGGPSWLRSLIAS</sequence>
<reference evidence="3" key="1">
    <citation type="submission" date="2019-12" db="EMBL/GenBank/DDBJ databases">
        <title>Genome sequencing and annotation of Brassica cretica.</title>
        <authorList>
            <person name="Studholme D.J."/>
            <person name="Sarris P."/>
        </authorList>
    </citation>
    <scope>NUCLEOTIDE SEQUENCE</scope>
    <source>
        <strain evidence="3">PFS-109/04</strain>
        <tissue evidence="3">Leaf</tissue>
    </source>
</reference>
<gene>
    <name evidence="2" type="ORF">F2Q68_00034509</name>
    <name evidence="3" type="ORF">F2Q69_00053294</name>
</gene>
<dbReference type="Proteomes" id="UP000712600">
    <property type="component" value="Unassembled WGS sequence"/>
</dbReference>
<dbReference type="InterPro" id="IPR002156">
    <property type="entry name" value="RNaseH_domain"/>
</dbReference>
<dbReference type="OrthoDB" id="10282884at2759"/>
<reference evidence="2" key="2">
    <citation type="submission" date="2019-12" db="EMBL/GenBank/DDBJ databases">
        <title>Genome sequencing and annotation of Brassica cretica.</title>
        <authorList>
            <person name="Studholme D.J."/>
            <person name="Sarris P.F."/>
        </authorList>
    </citation>
    <scope>NUCLEOTIDE SEQUENCE</scope>
    <source>
        <strain evidence="2">PFS-001/15</strain>
        <tissue evidence="2">Leaf</tissue>
    </source>
</reference>
<evidence type="ECO:0000259" key="1">
    <source>
        <dbReference type="Pfam" id="PF13456"/>
    </source>
</evidence>
<name>A0A3N6TPW4_BRACR</name>
<feature type="domain" description="RNase H type-1" evidence="1">
    <location>
        <begin position="19"/>
        <end position="102"/>
    </location>
</feature>
<dbReference type="Proteomes" id="UP000712281">
    <property type="component" value="Unassembled WGS sequence"/>
</dbReference>
<comment type="caution">
    <text evidence="2">The sequence shown here is derived from an EMBL/GenBank/DDBJ whole genome shotgun (WGS) entry which is preliminary data.</text>
</comment>
<dbReference type="EMBL" id="QGKW02001988">
    <property type="protein sequence ID" value="KAF2549835.1"/>
    <property type="molecule type" value="Genomic_DNA"/>
</dbReference>
<dbReference type="Pfam" id="PF13456">
    <property type="entry name" value="RVT_3"/>
    <property type="match status" value="1"/>
</dbReference>
<dbReference type="GO" id="GO:0004523">
    <property type="term" value="F:RNA-DNA hybrid ribonuclease activity"/>
    <property type="evidence" value="ECO:0007669"/>
    <property type="project" value="InterPro"/>
</dbReference>
<dbReference type="GO" id="GO:0003676">
    <property type="term" value="F:nucleic acid binding"/>
    <property type="evidence" value="ECO:0007669"/>
    <property type="project" value="InterPro"/>
</dbReference>
<evidence type="ECO:0000313" key="2">
    <source>
        <dbReference type="EMBL" id="KAF2549835.1"/>
    </source>
</evidence>
<evidence type="ECO:0000313" key="4">
    <source>
        <dbReference type="Proteomes" id="UP000712281"/>
    </source>
</evidence>
<evidence type="ECO:0000313" key="3">
    <source>
        <dbReference type="EMBL" id="KAF3488127.1"/>
    </source>
</evidence>
<accession>A0A3N6TPW4</accession>
<organism evidence="2 4">
    <name type="scientific">Brassica cretica</name>
    <name type="common">Mustard</name>
    <dbReference type="NCBI Taxonomy" id="69181"/>
    <lineage>
        <taxon>Eukaryota</taxon>
        <taxon>Viridiplantae</taxon>
        <taxon>Streptophyta</taxon>
        <taxon>Embryophyta</taxon>
        <taxon>Tracheophyta</taxon>
        <taxon>Spermatophyta</taxon>
        <taxon>Magnoliopsida</taxon>
        <taxon>eudicotyledons</taxon>
        <taxon>Gunneridae</taxon>
        <taxon>Pentapetalae</taxon>
        <taxon>rosids</taxon>
        <taxon>malvids</taxon>
        <taxon>Brassicales</taxon>
        <taxon>Brassicaceae</taxon>
        <taxon>Brassiceae</taxon>
        <taxon>Brassica</taxon>
    </lineage>
</organism>
<protein>
    <recommendedName>
        <fullName evidence="1">RNase H type-1 domain-containing protein</fullName>
    </recommendedName>
</protein>
<dbReference type="AlphaFoldDB" id="A0A3N6TPW4"/>
<proteinExistence type="predicted"/>